<dbReference type="PANTHER" id="PTHR32308:SF0">
    <property type="entry name" value="HPCH_HPAI ALDOLASE_CITRATE LYASE DOMAIN-CONTAINING PROTEIN"/>
    <property type="match status" value="1"/>
</dbReference>
<dbReference type="Pfam" id="PF03328">
    <property type="entry name" value="HpcH_HpaI"/>
    <property type="match status" value="1"/>
</dbReference>
<dbReference type="Proteomes" id="UP000323537">
    <property type="component" value="Unassembled WGS sequence"/>
</dbReference>
<dbReference type="AlphaFoldDB" id="A0A1I3B972"/>
<evidence type="ECO:0000256" key="1">
    <source>
        <dbReference type="ARBA" id="ARBA00001946"/>
    </source>
</evidence>
<keyword evidence="3" id="KW-0460">Magnesium</keyword>
<dbReference type="PANTHER" id="PTHR32308">
    <property type="entry name" value="LYASE BETA SUBUNIT, PUTATIVE (AFU_ORTHOLOGUE AFUA_4G13030)-RELATED"/>
    <property type="match status" value="1"/>
</dbReference>
<evidence type="ECO:0000313" key="5">
    <source>
        <dbReference type="EMBL" id="SFH58519.1"/>
    </source>
</evidence>
<evidence type="ECO:0000313" key="6">
    <source>
        <dbReference type="Proteomes" id="UP000323537"/>
    </source>
</evidence>
<dbReference type="Gene3D" id="3.20.20.60">
    <property type="entry name" value="Phosphoenolpyruvate-binding domains"/>
    <property type="match status" value="1"/>
</dbReference>
<dbReference type="EMBL" id="FOPZ01000010">
    <property type="protein sequence ID" value="SFH58519.1"/>
    <property type="molecule type" value="Genomic_DNA"/>
</dbReference>
<dbReference type="InterPro" id="IPR011206">
    <property type="entry name" value="Citrate_lyase_beta/mcl1/mcl2"/>
</dbReference>
<name>A0A1I3B972_9EURY</name>
<gene>
    <name evidence="5" type="ORF">SAMN04488066_11073</name>
</gene>
<evidence type="ECO:0000256" key="3">
    <source>
        <dbReference type="ARBA" id="ARBA00022842"/>
    </source>
</evidence>
<sequence length="300" mass="33007">MNLRRTLLITPASDEDLIRKGRTTDADALFLDLEDAILSERKDGTRSDLVEFLASDPDIDKSVAVRINAVTTKWWYDDLIETVTAGGDHIDSVIVPKVSKVEQLHAVDLLLRQVEVNAGVETGEIGLIPQLESATAVNNATRIARSVDRLTALLFGPGDYAASIGVGETGEESEVGQHWEYARSRVVNAAREVGIQVIDGMYPETGDTQGFRTACQRSRALGFDGKTVVHPNQIHIANEIFTPSPQDVRRARRIYEAYTASDHEERGTIEIDGQVIDEETFEMAKEIVEKATEADELSDG</sequence>
<protein>
    <submittedName>
        <fullName evidence="5">Citrate lyase subunit beta / citryl-CoA lyase</fullName>
    </submittedName>
</protein>
<keyword evidence="6" id="KW-1185">Reference proteome</keyword>
<dbReference type="GO" id="GO:0006107">
    <property type="term" value="P:oxaloacetate metabolic process"/>
    <property type="evidence" value="ECO:0007669"/>
    <property type="project" value="TreeGrafter"/>
</dbReference>
<keyword evidence="2" id="KW-0479">Metal-binding</keyword>
<dbReference type="InterPro" id="IPR040442">
    <property type="entry name" value="Pyrv_kinase-like_dom_sf"/>
</dbReference>
<dbReference type="InterPro" id="IPR015813">
    <property type="entry name" value="Pyrv/PenolPyrv_kinase-like_dom"/>
</dbReference>
<dbReference type="GO" id="GO:0016829">
    <property type="term" value="F:lyase activity"/>
    <property type="evidence" value="ECO:0007669"/>
    <property type="project" value="UniProtKB-KW"/>
</dbReference>
<dbReference type="RefSeq" id="WP_149784601.1">
    <property type="nucleotide sequence ID" value="NZ_BAAADP010000002.1"/>
</dbReference>
<evidence type="ECO:0000259" key="4">
    <source>
        <dbReference type="Pfam" id="PF03328"/>
    </source>
</evidence>
<proteinExistence type="predicted"/>
<dbReference type="GO" id="GO:0000287">
    <property type="term" value="F:magnesium ion binding"/>
    <property type="evidence" value="ECO:0007669"/>
    <property type="project" value="TreeGrafter"/>
</dbReference>
<feature type="domain" description="HpcH/HpaI aldolase/citrate lyase" evidence="4">
    <location>
        <begin position="5"/>
        <end position="231"/>
    </location>
</feature>
<dbReference type="OrthoDB" id="9170at2157"/>
<keyword evidence="5" id="KW-0456">Lyase</keyword>
<dbReference type="SUPFAM" id="SSF51621">
    <property type="entry name" value="Phosphoenolpyruvate/pyruvate domain"/>
    <property type="match status" value="1"/>
</dbReference>
<accession>A0A1I3B972</accession>
<reference evidence="5 6" key="1">
    <citation type="submission" date="2016-10" db="EMBL/GenBank/DDBJ databases">
        <authorList>
            <person name="Varghese N."/>
            <person name="Submissions S."/>
        </authorList>
    </citation>
    <scope>NUCLEOTIDE SEQUENCE [LARGE SCALE GENOMIC DNA]</scope>
    <source>
        <strain evidence="5 6">CGMCC 1.6377</strain>
    </source>
</reference>
<organism evidence="5 6">
    <name type="scientific">Halorubrum aquaticum</name>
    <dbReference type="NCBI Taxonomy" id="387340"/>
    <lineage>
        <taxon>Archaea</taxon>
        <taxon>Methanobacteriati</taxon>
        <taxon>Methanobacteriota</taxon>
        <taxon>Stenosarchaea group</taxon>
        <taxon>Halobacteria</taxon>
        <taxon>Halobacteriales</taxon>
        <taxon>Haloferacaceae</taxon>
        <taxon>Halorubrum</taxon>
    </lineage>
</organism>
<comment type="cofactor">
    <cofactor evidence="1">
        <name>Mg(2+)</name>
        <dbReference type="ChEBI" id="CHEBI:18420"/>
    </cofactor>
</comment>
<evidence type="ECO:0000256" key="2">
    <source>
        <dbReference type="ARBA" id="ARBA00022723"/>
    </source>
</evidence>
<dbReference type="InterPro" id="IPR005000">
    <property type="entry name" value="Aldolase/citrate-lyase_domain"/>
</dbReference>
<dbReference type="PIRSF" id="PIRSF015582">
    <property type="entry name" value="Cit_lyase_B"/>
    <property type="match status" value="1"/>
</dbReference>